<feature type="signal peptide" evidence="2">
    <location>
        <begin position="1"/>
        <end position="22"/>
    </location>
</feature>
<dbReference type="Proteomes" id="UP000007801">
    <property type="component" value="Unassembled WGS sequence"/>
</dbReference>
<reference evidence="3 4" key="1">
    <citation type="journal article" date="2007" name="Nature">
        <title>Evolution of genes and genomes on the Drosophila phylogeny.</title>
        <authorList>
            <consortium name="Drosophila 12 Genomes Consortium"/>
            <person name="Clark A.G."/>
            <person name="Eisen M.B."/>
            <person name="Smith D.R."/>
            <person name="Bergman C.M."/>
            <person name="Oliver B."/>
            <person name="Markow T.A."/>
            <person name="Kaufman T.C."/>
            <person name="Kellis M."/>
            <person name="Gelbart W."/>
            <person name="Iyer V.N."/>
            <person name="Pollard D.A."/>
            <person name="Sackton T.B."/>
            <person name="Larracuente A.M."/>
            <person name="Singh N.D."/>
            <person name="Abad J.P."/>
            <person name="Abt D.N."/>
            <person name="Adryan B."/>
            <person name="Aguade M."/>
            <person name="Akashi H."/>
            <person name="Anderson W.W."/>
            <person name="Aquadro C.F."/>
            <person name="Ardell D.H."/>
            <person name="Arguello R."/>
            <person name="Artieri C.G."/>
            <person name="Barbash D.A."/>
            <person name="Barker D."/>
            <person name="Barsanti P."/>
            <person name="Batterham P."/>
            <person name="Batzoglou S."/>
            <person name="Begun D."/>
            <person name="Bhutkar A."/>
            <person name="Blanco E."/>
            <person name="Bosak S.A."/>
            <person name="Bradley R.K."/>
            <person name="Brand A.D."/>
            <person name="Brent M.R."/>
            <person name="Brooks A.N."/>
            <person name="Brown R.H."/>
            <person name="Butlin R.K."/>
            <person name="Caggese C."/>
            <person name="Calvi B.R."/>
            <person name="Bernardo de Carvalho A."/>
            <person name="Caspi A."/>
            <person name="Castrezana S."/>
            <person name="Celniker S.E."/>
            <person name="Chang J.L."/>
            <person name="Chapple C."/>
            <person name="Chatterji S."/>
            <person name="Chinwalla A."/>
            <person name="Civetta A."/>
            <person name="Clifton S.W."/>
            <person name="Comeron J.M."/>
            <person name="Costello J.C."/>
            <person name="Coyne J.A."/>
            <person name="Daub J."/>
            <person name="David R.G."/>
            <person name="Delcher A.L."/>
            <person name="Delehaunty K."/>
            <person name="Do C.B."/>
            <person name="Ebling H."/>
            <person name="Edwards K."/>
            <person name="Eickbush T."/>
            <person name="Evans J.D."/>
            <person name="Filipski A."/>
            <person name="Findeiss S."/>
            <person name="Freyhult E."/>
            <person name="Fulton L."/>
            <person name="Fulton R."/>
            <person name="Garcia A.C."/>
            <person name="Gardiner A."/>
            <person name="Garfield D.A."/>
            <person name="Garvin B.E."/>
            <person name="Gibson G."/>
            <person name="Gilbert D."/>
            <person name="Gnerre S."/>
            <person name="Godfrey J."/>
            <person name="Good R."/>
            <person name="Gotea V."/>
            <person name="Gravely B."/>
            <person name="Greenberg A.J."/>
            <person name="Griffiths-Jones S."/>
            <person name="Gross S."/>
            <person name="Guigo R."/>
            <person name="Gustafson E.A."/>
            <person name="Haerty W."/>
            <person name="Hahn M.W."/>
            <person name="Halligan D.L."/>
            <person name="Halpern A.L."/>
            <person name="Halter G.M."/>
            <person name="Han M.V."/>
            <person name="Heger A."/>
            <person name="Hillier L."/>
            <person name="Hinrichs A.S."/>
            <person name="Holmes I."/>
            <person name="Hoskins R.A."/>
            <person name="Hubisz M.J."/>
            <person name="Hultmark D."/>
            <person name="Huntley M.A."/>
            <person name="Jaffe D.B."/>
            <person name="Jagadeeshan S."/>
            <person name="Jeck W.R."/>
            <person name="Johnson J."/>
            <person name="Jones C.D."/>
            <person name="Jordan W.C."/>
            <person name="Karpen G.H."/>
            <person name="Kataoka E."/>
            <person name="Keightley P.D."/>
            <person name="Kheradpour P."/>
            <person name="Kirkness E.F."/>
            <person name="Koerich L.B."/>
            <person name="Kristiansen K."/>
            <person name="Kudrna D."/>
            <person name="Kulathinal R.J."/>
            <person name="Kumar S."/>
            <person name="Kwok R."/>
            <person name="Lander E."/>
            <person name="Langley C.H."/>
            <person name="Lapoint R."/>
            <person name="Lazzaro B.P."/>
            <person name="Lee S.J."/>
            <person name="Levesque L."/>
            <person name="Li R."/>
            <person name="Lin C.F."/>
            <person name="Lin M.F."/>
            <person name="Lindblad-Toh K."/>
            <person name="Llopart A."/>
            <person name="Long M."/>
            <person name="Low L."/>
            <person name="Lozovsky E."/>
            <person name="Lu J."/>
            <person name="Luo M."/>
            <person name="Machado C.A."/>
            <person name="Makalowski W."/>
            <person name="Marzo M."/>
            <person name="Matsuda M."/>
            <person name="Matzkin L."/>
            <person name="McAllister B."/>
            <person name="McBride C.S."/>
            <person name="McKernan B."/>
            <person name="McKernan K."/>
            <person name="Mendez-Lago M."/>
            <person name="Minx P."/>
            <person name="Mollenhauer M.U."/>
            <person name="Montooth K."/>
            <person name="Mount S.M."/>
            <person name="Mu X."/>
            <person name="Myers E."/>
            <person name="Negre B."/>
            <person name="Newfeld S."/>
            <person name="Nielsen R."/>
            <person name="Noor M.A."/>
            <person name="O'Grady P."/>
            <person name="Pachter L."/>
            <person name="Papaceit M."/>
            <person name="Parisi M.J."/>
            <person name="Parisi M."/>
            <person name="Parts L."/>
            <person name="Pedersen J.S."/>
            <person name="Pesole G."/>
            <person name="Phillippy A.M."/>
            <person name="Ponting C.P."/>
            <person name="Pop M."/>
            <person name="Porcelli D."/>
            <person name="Powell J.R."/>
            <person name="Prohaska S."/>
            <person name="Pruitt K."/>
            <person name="Puig M."/>
            <person name="Quesneville H."/>
            <person name="Ram K.R."/>
            <person name="Rand D."/>
            <person name="Rasmussen M.D."/>
            <person name="Reed L.K."/>
            <person name="Reenan R."/>
            <person name="Reily A."/>
            <person name="Remington K.A."/>
            <person name="Rieger T.T."/>
            <person name="Ritchie M.G."/>
            <person name="Robin C."/>
            <person name="Rogers Y.H."/>
            <person name="Rohde C."/>
            <person name="Rozas J."/>
            <person name="Rubenfield M.J."/>
            <person name="Ruiz A."/>
            <person name="Russo S."/>
            <person name="Salzberg S.L."/>
            <person name="Sanchez-Gracia A."/>
            <person name="Saranga D.J."/>
            <person name="Sato H."/>
            <person name="Schaeffer S.W."/>
            <person name="Schatz M.C."/>
            <person name="Schlenke T."/>
            <person name="Schwartz R."/>
            <person name="Segarra C."/>
            <person name="Singh R.S."/>
            <person name="Sirot L."/>
            <person name="Sirota M."/>
            <person name="Sisneros N.B."/>
            <person name="Smith C.D."/>
            <person name="Smith T.F."/>
            <person name="Spieth J."/>
            <person name="Stage D.E."/>
            <person name="Stark A."/>
            <person name="Stephan W."/>
            <person name="Strausberg R.L."/>
            <person name="Strempel S."/>
            <person name="Sturgill D."/>
            <person name="Sutton G."/>
            <person name="Sutton G.G."/>
            <person name="Tao W."/>
            <person name="Teichmann S."/>
            <person name="Tobari Y.N."/>
            <person name="Tomimura Y."/>
            <person name="Tsolas J.M."/>
            <person name="Valente V.L."/>
            <person name="Venter E."/>
            <person name="Venter J.C."/>
            <person name="Vicario S."/>
            <person name="Vieira F.G."/>
            <person name="Vilella A.J."/>
            <person name="Villasante A."/>
            <person name="Walenz B."/>
            <person name="Wang J."/>
            <person name="Wasserman M."/>
            <person name="Watts T."/>
            <person name="Wilson D."/>
            <person name="Wilson R.K."/>
            <person name="Wing R.A."/>
            <person name="Wolfner M.F."/>
            <person name="Wong A."/>
            <person name="Wong G.K."/>
            <person name="Wu C.I."/>
            <person name="Wu G."/>
            <person name="Yamamoto D."/>
            <person name="Yang H.P."/>
            <person name="Yang S.P."/>
            <person name="Yorke J.A."/>
            <person name="Yoshida K."/>
            <person name="Zdobnov E."/>
            <person name="Zhang P."/>
            <person name="Zhang Y."/>
            <person name="Zimin A.V."/>
            <person name="Baldwin J."/>
            <person name="Abdouelleil A."/>
            <person name="Abdulkadir J."/>
            <person name="Abebe A."/>
            <person name="Abera B."/>
            <person name="Abreu J."/>
            <person name="Acer S.C."/>
            <person name="Aftuck L."/>
            <person name="Alexander A."/>
            <person name="An P."/>
            <person name="Anderson E."/>
            <person name="Anderson S."/>
            <person name="Arachi H."/>
            <person name="Azer M."/>
            <person name="Bachantsang P."/>
            <person name="Barry A."/>
            <person name="Bayul T."/>
            <person name="Berlin A."/>
            <person name="Bessette D."/>
            <person name="Bloom T."/>
            <person name="Blye J."/>
            <person name="Boguslavskiy L."/>
            <person name="Bonnet C."/>
            <person name="Boukhgalter B."/>
            <person name="Bourzgui I."/>
            <person name="Brown A."/>
            <person name="Cahill P."/>
            <person name="Channer S."/>
            <person name="Cheshatsang Y."/>
            <person name="Chuda L."/>
            <person name="Citroen M."/>
            <person name="Collymore A."/>
            <person name="Cooke P."/>
            <person name="Costello M."/>
            <person name="D'Aco K."/>
            <person name="Daza R."/>
            <person name="De Haan G."/>
            <person name="DeGray S."/>
            <person name="DeMaso C."/>
            <person name="Dhargay N."/>
            <person name="Dooley K."/>
            <person name="Dooley E."/>
            <person name="Doricent M."/>
            <person name="Dorje P."/>
            <person name="Dorjee K."/>
            <person name="Dupes A."/>
            <person name="Elong R."/>
            <person name="Falk J."/>
            <person name="Farina A."/>
            <person name="Faro S."/>
            <person name="Ferguson D."/>
            <person name="Fisher S."/>
            <person name="Foley C.D."/>
            <person name="Franke A."/>
            <person name="Friedrich D."/>
            <person name="Gadbois L."/>
            <person name="Gearin G."/>
            <person name="Gearin C.R."/>
            <person name="Giannoukos G."/>
            <person name="Goode T."/>
            <person name="Graham J."/>
            <person name="Grandbois E."/>
            <person name="Grewal S."/>
            <person name="Gyaltsen K."/>
            <person name="Hafez N."/>
            <person name="Hagos B."/>
            <person name="Hall J."/>
            <person name="Henson C."/>
            <person name="Hollinger A."/>
            <person name="Honan T."/>
            <person name="Huard M.D."/>
            <person name="Hughes L."/>
            <person name="Hurhula B."/>
            <person name="Husby M.E."/>
            <person name="Kamat A."/>
            <person name="Kanga B."/>
            <person name="Kashin S."/>
            <person name="Khazanovich D."/>
            <person name="Kisner P."/>
            <person name="Lance K."/>
            <person name="Lara M."/>
            <person name="Lee W."/>
            <person name="Lennon N."/>
            <person name="Letendre F."/>
            <person name="LeVine R."/>
            <person name="Lipovsky A."/>
            <person name="Liu X."/>
            <person name="Liu J."/>
            <person name="Liu S."/>
            <person name="Lokyitsang T."/>
            <person name="Lokyitsang Y."/>
            <person name="Lubonja R."/>
            <person name="Lui A."/>
            <person name="MacDonald P."/>
            <person name="Magnisalis V."/>
            <person name="Maru K."/>
            <person name="Matthews C."/>
            <person name="McCusker W."/>
            <person name="McDonough S."/>
            <person name="Mehta T."/>
            <person name="Meldrim J."/>
            <person name="Meneus L."/>
            <person name="Mihai O."/>
            <person name="Mihalev A."/>
            <person name="Mihova T."/>
            <person name="Mittelman R."/>
            <person name="Mlenga V."/>
            <person name="Montmayeur A."/>
            <person name="Mulrain L."/>
            <person name="Navidi A."/>
            <person name="Naylor J."/>
            <person name="Negash T."/>
            <person name="Nguyen T."/>
            <person name="Nguyen N."/>
            <person name="Nicol R."/>
            <person name="Norbu C."/>
            <person name="Norbu N."/>
            <person name="Novod N."/>
            <person name="O'Neill B."/>
            <person name="Osman S."/>
            <person name="Markiewicz E."/>
            <person name="Oyono O.L."/>
            <person name="Patti C."/>
            <person name="Phunkhang P."/>
            <person name="Pierre F."/>
            <person name="Priest M."/>
            <person name="Raghuraman S."/>
            <person name="Rege F."/>
            <person name="Reyes R."/>
            <person name="Rise C."/>
            <person name="Rogov P."/>
            <person name="Ross K."/>
            <person name="Ryan E."/>
            <person name="Settipalli S."/>
            <person name="Shea T."/>
            <person name="Sherpa N."/>
            <person name="Shi L."/>
            <person name="Shih D."/>
            <person name="Sparrow T."/>
            <person name="Spaulding J."/>
            <person name="Stalker J."/>
            <person name="Stange-Thomann N."/>
            <person name="Stavropoulos S."/>
            <person name="Stone C."/>
            <person name="Strader C."/>
            <person name="Tesfaye S."/>
            <person name="Thomson T."/>
            <person name="Thoulutsang Y."/>
            <person name="Thoulutsang D."/>
            <person name="Topham K."/>
            <person name="Topping I."/>
            <person name="Tsamla T."/>
            <person name="Vassiliev H."/>
            <person name="Vo A."/>
            <person name="Wangchuk T."/>
            <person name="Wangdi T."/>
            <person name="Weiand M."/>
            <person name="Wilkinson J."/>
            <person name="Wilson A."/>
            <person name="Yadav S."/>
            <person name="Young G."/>
            <person name="Yu Q."/>
            <person name="Zembek L."/>
            <person name="Zhong D."/>
            <person name="Zimmer A."/>
            <person name="Zwirko Z."/>
            <person name="Jaffe D.B."/>
            <person name="Alvarez P."/>
            <person name="Brockman W."/>
            <person name="Butler J."/>
            <person name="Chin C."/>
            <person name="Gnerre S."/>
            <person name="Grabherr M."/>
            <person name="Kleber M."/>
            <person name="Mauceli E."/>
            <person name="MacCallum I."/>
        </authorList>
    </citation>
    <scope>NUCLEOTIDE SEQUENCE [LARGE SCALE GENOMIC DNA]</scope>
    <source>
        <strain evidence="4">Tucson 14024-0371.13</strain>
    </source>
</reference>
<evidence type="ECO:0000313" key="4">
    <source>
        <dbReference type="Proteomes" id="UP000007801"/>
    </source>
</evidence>
<keyword evidence="4" id="KW-1185">Reference proteome</keyword>
<feature type="region of interest" description="Disordered" evidence="1">
    <location>
        <begin position="93"/>
        <end position="167"/>
    </location>
</feature>
<accession>A0A0P8XVD9</accession>
<evidence type="ECO:0008006" key="5">
    <source>
        <dbReference type="Google" id="ProtNLM"/>
    </source>
</evidence>
<sequence>MRLLLFILTVGCVVLLVCPWKARNRHRNNKCLVKNRYSVERACQGPRRHFYTFHRVILDCIKVYSKCPRVHEYNDYPTLTMCRNDCMFHMKPPTDFPSTANPGNNSNPDPNGNDPGNNGNPDPGGNDPDPGGRRSGRKNKWVQRKLGKNQQKKAQDQKGANHTPSPD</sequence>
<gene>
    <name evidence="3" type="primary">Dana\GF26545</name>
    <name evidence="3" type="ORF">GF26545</name>
</gene>
<dbReference type="AlphaFoldDB" id="A0A0P8XVD9"/>
<keyword evidence="2" id="KW-0732">Signal</keyword>
<feature type="compositionally biased region" description="Basic residues" evidence="1">
    <location>
        <begin position="134"/>
        <end position="151"/>
    </location>
</feature>
<protein>
    <recommendedName>
        <fullName evidence="5">BPTI/Kunitz inhibitor domain-containing protein</fullName>
    </recommendedName>
</protein>
<dbReference type="EMBL" id="CH902620">
    <property type="protein sequence ID" value="KPU73298.1"/>
    <property type="molecule type" value="Genomic_DNA"/>
</dbReference>
<feature type="compositionally biased region" description="Low complexity" evidence="1">
    <location>
        <begin position="101"/>
        <end position="129"/>
    </location>
</feature>
<evidence type="ECO:0000256" key="2">
    <source>
        <dbReference type="SAM" id="SignalP"/>
    </source>
</evidence>
<dbReference type="InParanoid" id="A0A0P8XVD9"/>
<dbReference type="OrthoDB" id="7861459at2759"/>
<feature type="chain" id="PRO_5006154182" description="BPTI/Kunitz inhibitor domain-containing protein" evidence="2">
    <location>
        <begin position="23"/>
        <end position="167"/>
    </location>
</feature>
<evidence type="ECO:0000256" key="1">
    <source>
        <dbReference type="SAM" id="MobiDB-lite"/>
    </source>
</evidence>
<organism evidence="3 4">
    <name type="scientific">Drosophila ananassae</name>
    <name type="common">Fruit fly</name>
    <dbReference type="NCBI Taxonomy" id="7217"/>
    <lineage>
        <taxon>Eukaryota</taxon>
        <taxon>Metazoa</taxon>
        <taxon>Ecdysozoa</taxon>
        <taxon>Arthropoda</taxon>
        <taxon>Hexapoda</taxon>
        <taxon>Insecta</taxon>
        <taxon>Pterygota</taxon>
        <taxon>Neoptera</taxon>
        <taxon>Endopterygota</taxon>
        <taxon>Diptera</taxon>
        <taxon>Brachycera</taxon>
        <taxon>Muscomorpha</taxon>
        <taxon>Ephydroidea</taxon>
        <taxon>Drosophilidae</taxon>
        <taxon>Drosophila</taxon>
        <taxon>Sophophora</taxon>
    </lineage>
</organism>
<evidence type="ECO:0000313" key="3">
    <source>
        <dbReference type="EMBL" id="KPU73298.1"/>
    </source>
</evidence>
<feature type="compositionally biased region" description="Polar residues" evidence="1">
    <location>
        <begin position="158"/>
        <end position="167"/>
    </location>
</feature>
<proteinExistence type="predicted"/>
<name>A0A0P8XVD9_DROAN</name>